<dbReference type="AlphaFoldDB" id="A0A967B9E2"/>
<name>A0A967B9E2_9PROT</name>
<evidence type="ECO:0000313" key="1">
    <source>
        <dbReference type="EMBL" id="NHO55318.1"/>
    </source>
</evidence>
<keyword evidence="2" id="KW-1185">Reference proteome</keyword>
<proteinExistence type="predicted"/>
<dbReference type="EMBL" id="WOTH01000064">
    <property type="protein sequence ID" value="NHO55318.1"/>
    <property type="molecule type" value="Genomic_DNA"/>
</dbReference>
<reference evidence="1" key="1">
    <citation type="submission" date="2019-11" db="EMBL/GenBank/DDBJ databases">
        <title>Description of new Acetobacter species.</title>
        <authorList>
            <person name="Cleenwerck I."/>
            <person name="Sombolestani A.S."/>
        </authorList>
    </citation>
    <scope>NUCLEOTIDE SEQUENCE</scope>
    <source>
        <strain evidence="1">LMG 1626</strain>
    </source>
</reference>
<accession>A0A967B9E2</accession>
<dbReference type="Proteomes" id="UP000597459">
    <property type="component" value="Unassembled WGS sequence"/>
</dbReference>
<evidence type="ECO:0000313" key="2">
    <source>
        <dbReference type="Proteomes" id="UP000597459"/>
    </source>
</evidence>
<protein>
    <submittedName>
        <fullName evidence="1">Uncharacterized protein</fullName>
    </submittedName>
</protein>
<sequence>MSMEKRLIGSGVTDEVGQFPNAIPDACGDKPSGRTGQGLVILLLMVVQVVGEMNATATQCSPDNHSFHLKPDFQPVDPAGVFPYLGQEFFYLPVCVEMPGFSGTDGTLDKSATRFGHGFAEPCEFKHVIRLGFARWLLPWN</sequence>
<gene>
    <name evidence="1" type="ORF">GOB87_15475</name>
</gene>
<dbReference type="RefSeq" id="WP_166318883.1">
    <property type="nucleotide sequence ID" value="NZ_WOTH01000064.1"/>
</dbReference>
<comment type="caution">
    <text evidence="1">The sequence shown here is derived from an EMBL/GenBank/DDBJ whole genome shotgun (WGS) entry which is preliminary data.</text>
</comment>
<organism evidence="1 2">
    <name type="scientific">Acetobacter estunensis</name>
    <dbReference type="NCBI Taxonomy" id="104097"/>
    <lineage>
        <taxon>Bacteria</taxon>
        <taxon>Pseudomonadati</taxon>
        <taxon>Pseudomonadota</taxon>
        <taxon>Alphaproteobacteria</taxon>
        <taxon>Acetobacterales</taxon>
        <taxon>Acetobacteraceae</taxon>
        <taxon>Acetobacter</taxon>
    </lineage>
</organism>